<keyword evidence="9" id="KW-1185">Reference proteome</keyword>
<proteinExistence type="inferred from homology"/>
<dbReference type="Proteomes" id="UP001642487">
    <property type="component" value="Chromosome 2"/>
</dbReference>
<comment type="subcellular location">
    <subcellularLocation>
        <location evidence="1">Secreted</location>
    </subcellularLocation>
</comment>
<protein>
    <recommendedName>
        <fullName evidence="7">Gnk2-homologous domain-containing protein</fullName>
    </recommendedName>
</protein>
<evidence type="ECO:0000256" key="6">
    <source>
        <dbReference type="SAM" id="SignalP"/>
    </source>
</evidence>
<accession>A0ABP0Y766</accession>
<evidence type="ECO:0000256" key="2">
    <source>
        <dbReference type="ARBA" id="ARBA00022525"/>
    </source>
</evidence>
<dbReference type="PANTHER" id="PTHR32411:SF43">
    <property type="entry name" value="CYSTEINE-RICH REPEAT SECRETORY PROTEIN 38"/>
    <property type="match status" value="1"/>
</dbReference>
<evidence type="ECO:0000259" key="7">
    <source>
        <dbReference type="PROSITE" id="PS51473"/>
    </source>
</evidence>
<feature type="chain" id="PRO_5046023019" description="Gnk2-homologous domain-containing protein" evidence="6">
    <location>
        <begin position="27"/>
        <end position="259"/>
    </location>
</feature>
<dbReference type="PANTHER" id="PTHR32411">
    <property type="entry name" value="CYSTEINE-RICH REPEAT SECRETORY PROTEIN 38-RELATED"/>
    <property type="match status" value="1"/>
</dbReference>
<name>A0ABP0Y766_9ROSI</name>
<organism evidence="8 9">
    <name type="scientific">Citrullus colocynthis</name>
    <name type="common">colocynth</name>
    <dbReference type="NCBI Taxonomy" id="252529"/>
    <lineage>
        <taxon>Eukaryota</taxon>
        <taxon>Viridiplantae</taxon>
        <taxon>Streptophyta</taxon>
        <taxon>Embryophyta</taxon>
        <taxon>Tracheophyta</taxon>
        <taxon>Spermatophyta</taxon>
        <taxon>Magnoliopsida</taxon>
        <taxon>eudicotyledons</taxon>
        <taxon>Gunneridae</taxon>
        <taxon>Pentapetalae</taxon>
        <taxon>rosids</taxon>
        <taxon>fabids</taxon>
        <taxon>Cucurbitales</taxon>
        <taxon>Cucurbitaceae</taxon>
        <taxon>Benincaseae</taxon>
        <taxon>Citrullus</taxon>
    </lineage>
</organism>
<gene>
    <name evidence="8" type="ORF">CITCOLO1_LOCUS8097</name>
</gene>
<dbReference type="CDD" id="cd23509">
    <property type="entry name" value="Gnk2-like"/>
    <property type="match status" value="2"/>
</dbReference>
<keyword evidence="4" id="KW-0677">Repeat</keyword>
<dbReference type="Gene3D" id="3.30.430.20">
    <property type="entry name" value="Gnk2 domain, C-X8-C-X2-C motif"/>
    <property type="match status" value="2"/>
</dbReference>
<evidence type="ECO:0000256" key="4">
    <source>
        <dbReference type="ARBA" id="ARBA00022737"/>
    </source>
</evidence>
<evidence type="ECO:0000313" key="9">
    <source>
        <dbReference type="Proteomes" id="UP001642487"/>
    </source>
</evidence>
<feature type="domain" description="Gnk2-homologous" evidence="7">
    <location>
        <begin position="143"/>
        <end position="254"/>
    </location>
</feature>
<feature type="signal peptide" evidence="6">
    <location>
        <begin position="1"/>
        <end position="26"/>
    </location>
</feature>
<dbReference type="InterPro" id="IPR002902">
    <property type="entry name" value="GNK2"/>
</dbReference>
<dbReference type="PROSITE" id="PS51473">
    <property type="entry name" value="GNK2"/>
    <property type="match status" value="2"/>
</dbReference>
<dbReference type="InterPro" id="IPR038408">
    <property type="entry name" value="GNK2_sf"/>
</dbReference>
<evidence type="ECO:0000313" key="8">
    <source>
        <dbReference type="EMBL" id="CAK9316244.1"/>
    </source>
</evidence>
<evidence type="ECO:0000256" key="3">
    <source>
        <dbReference type="ARBA" id="ARBA00022729"/>
    </source>
</evidence>
<evidence type="ECO:0000256" key="1">
    <source>
        <dbReference type="ARBA" id="ARBA00004613"/>
    </source>
</evidence>
<dbReference type="EMBL" id="OZ021736">
    <property type="protein sequence ID" value="CAK9316244.1"/>
    <property type="molecule type" value="Genomic_DNA"/>
</dbReference>
<feature type="domain" description="Gnk2-homologous" evidence="7">
    <location>
        <begin position="34"/>
        <end position="137"/>
    </location>
</feature>
<dbReference type="InterPro" id="IPR050581">
    <property type="entry name" value="CRR_secretory_protein"/>
</dbReference>
<dbReference type="Pfam" id="PF01657">
    <property type="entry name" value="Stress-antifung"/>
    <property type="match status" value="2"/>
</dbReference>
<keyword evidence="3 6" id="KW-0732">Signal</keyword>
<comment type="similarity">
    <text evidence="5">Belongs to the cysteine-rich repeat secretory protein family.</text>
</comment>
<sequence>MKHSKSTMIFLTLLSLFLLFPSSSFGEDIITDSAFLNHICTSFDNYTSNSTYAYNLNQAFYQLTSNAPPSGFAQISIGKDLQSQVNGLALCRGDVSVADCKNCIATGSQEIQVRCPLSKGAVIWYDYCLLKYSNTQFFGKIDNRNKFSLINVQSVDNNVTVVFNNEVKGLMMELAQKVELVNNNPKFYVIGEREIEPLKKKLYGLVQCTRDLSGAACKQCLGDAIGELSSCCDARIGGRVVGASCNFRYELYPIVDAQR</sequence>
<evidence type="ECO:0000256" key="5">
    <source>
        <dbReference type="ARBA" id="ARBA00038515"/>
    </source>
</evidence>
<keyword evidence="2" id="KW-0964">Secreted</keyword>
<reference evidence="8 9" key="1">
    <citation type="submission" date="2024-03" db="EMBL/GenBank/DDBJ databases">
        <authorList>
            <person name="Gkanogiannis A."/>
            <person name="Becerra Lopez-Lavalle L."/>
        </authorList>
    </citation>
    <scope>NUCLEOTIDE SEQUENCE [LARGE SCALE GENOMIC DNA]</scope>
</reference>